<feature type="repeat" description="TPR" evidence="3">
    <location>
        <begin position="64"/>
        <end position="97"/>
    </location>
</feature>
<dbReference type="InterPro" id="IPR030887">
    <property type="entry name" value="Beta-barrel_YaiO"/>
</dbReference>
<accession>A0A847RJ08</accession>
<dbReference type="PANTHER" id="PTHR44943:SF8">
    <property type="entry name" value="TPR REPEAT-CONTAINING PROTEIN MJ0263"/>
    <property type="match status" value="1"/>
</dbReference>
<keyword evidence="4" id="KW-0732">Signal</keyword>
<feature type="signal peptide" evidence="4">
    <location>
        <begin position="1"/>
        <end position="21"/>
    </location>
</feature>
<keyword evidence="7" id="KW-1185">Reference proteome</keyword>
<dbReference type="SUPFAM" id="SSF48452">
    <property type="entry name" value="TPR-like"/>
    <property type="match status" value="3"/>
</dbReference>
<dbReference type="InterPro" id="IPR019734">
    <property type="entry name" value="TPR_rpt"/>
</dbReference>
<reference evidence="6 7" key="1">
    <citation type="submission" date="2020-04" db="EMBL/GenBank/DDBJ databases">
        <authorList>
            <person name="Yin C."/>
        </authorList>
    </citation>
    <scope>NUCLEOTIDE SEQUENCE [LARGE SCALE GENOMIC DNA]</scope>
    <source>
        <strain evidence="6 7">Ae27</strain>
    </source>
</reference>
<dbReference type="Pfam" id="PF14559">
    <property type="entry name" value="TPR_19"/>
    <property type="match status" value="3"/>
</dbReference>
<dbReference type="AlphaFoldDB" id="A0A847RJ08"/>
<evidence type="ECO:0000259" key="5">
    <source>
        <dbReference type="Pfam" id="PF19413"/>
    </source>
</evidence>
<dbReference type="InterPro" id="IPR011990">
    <property type="entry name" value="TPR-like_helical_dom_sf"/>
</dbReference>
<feature type="repeat" description="TPR" evidence="3">
    <location>
        <begin position="603"/>
        <end position="636"/>
    </location>
</feature>
<feature type="repeat" description="TPR" evidence="3">
    <location>
        <begin position="494"/>
        <end position="527"/>
    </location>
</feature>
<feature type="repeat" description="TPR" evidence="3">
    <location>
        <begin position="385"/>
        <end position="418"/>
    </location>
</feature>
<feature type="domain" description="YaiO beta-barrel" evidence="5">
    <location>
        <begin position="719"/>
        <end position="890"/>
    </location>
</feature>
<dbReference type="Pfam" id="PF13432">
    <property type="entry name" value="TPR_16"/>
    <property type="match status" value="1"/>
</dbReference>
<feature type="repeat" description="TPR" evidence="3">
    <location>
        <begin position="419"/>
        <end position="452"/>
    </location>
</feature>
<name>A0A847RJ08_9BACT</name>
<keyword evidence="1" id="KW-0677">Repeat</keyword>
<evidence type="ECO:0000313" key="7">
    <source>
        <dbReference type="Proteomes" id="UP000570474"/>
    </source>
</evidence>
<proteinExistence type="predicted"/>
<evidence type="ECO:0000256" key="1">
    <source>
        <dbReference type="ARBA" id="ARBA00022737"/>
    </source>
</evidence>
<dbReference type="Gene3D" id="1.25.40.10">
    <property type="entry name" value="Tetratricopeptide repeat domain"/>
    <property type="match status" value="5"/>
</dbReference>
<dbReference type="Pfam" id="PF19413">
    <property type="entry name" value="YaiO"/>
    <property type="match status" value="1"/>
</dbReference>
<feature type="chain" id="PRO_5032428559" evidence="4">
    <location>
        <begin position="22"/>
        <end position="952"/>
    </location>
</feature>
<dbReference type="Proteomes" id="UP000570474">
    <property type="component" value="Unassembled WGS sequence"/>
</dbReference>
<dbReference type="InterPro" id="IPR051685">
    <property type="entry name" value="Ycf3/AcsC/BcsC/TPR_MFPF"/>
</dbReference>
<dbReference type="Pfam" id="PF13181">
    <property type="entry name" value="TPR_8"/>
    <property type="match status" value="1"/>
</dbReference>
<dbReference type="PANTHER" id="PTHR44943">
    <property type="entry name" value="CELLULOSE SYNTHASE OPERON PROTEIN C"/>
    <property type="match status" value="1"/>
</dbReference>
<dbReference type="NCBIfam" id="TIGR04390">
    <property type="entry name" value="OMP_YaiO_dom"/>
    <property type="match status" value="1"/>
</dbReference>
<keyword evidence="2 3" id="KW-0802">TPR repeat</keyword>
<organism evidence="6 7">
    <name type="scientific">Chitinophaga varians</name>
    <dbReference type="NCBI Taxonomy" id="2202339"/>
    <lineage>
        <taxon>Bacteria</taxon>
        <taxon>Pseudomonadati</taxon>
        <taxon>Bacteroidota</taxon>
        <taxon>Chitinophagia</taxon>
        <taxon>Chitinophagales</taxon>
        <taxon>Chitinophagaceae</taxon>
        <taxon>Chitinophaga</taxon>
    </lineage>
</organism>
<evidence type="ECO:0000256" key="4">
    <source>
        <dbReference type="SAM" id="SignalP"/>
    </source>
</evidence>
<protein>
    <submittedName>
        <fullName evidence="6">Tetratricopeptide repeat protein</fullName>
    </submittedName>
</protein>
<dbReference type="SMART" id="SM00028">
    <property type="entry name" value="TPR"/>
    <property type="match status" value="11"/>
</dbReference>
<evidence type="ECO:0000313" key="6">
    <source>
        <dbReference type="EMBL" id="NLR62972.1"/>
    </source>
</evidence>
<evidence type="ECO:0000256" key="3">
    <source>
        <dbReference type="PROSITE-ProRule" id="PRU00339"/>
    </source>
</evidence>
<gene>
    <name evidence="6" type="ORF">HGH92_01515</name>
</gene>
<sequence length="952" mass="108989">MTVLKSLMSMMLLCTALQLSAQIFQHKATPEELYKQAVREARQQHYDKAIELSQQALSRQPDFIDQQLLLGKLYLQTKQYDNARKYIQQVLTKNPRYRDAYSYAINIELSTGHYDEALRYTEQALTYFPGSKELMLKKLSILDAQHKVMQADNYAGLMFTKYPTDTVIRKAYIEHHLISGRYYKQTGNTNMARKSFDRALEADPLNDEAKEGGLAADLKGSRYTSALEQVNSELSVNPNSYNLLMRKLGILQDMHAYTEALSVLQEIIRKYPGDSKARSMENSLRMEAAQYYTNADPYSLYQSVYERSHSRDALDKLIGHSMARGSRQEAMDWINQGLRSSPNDHRLLALKTDMLEEDKKYSAAAELATRLYQQSPNPQLKERLVGLQLNSGRDYLADQQYEQALTALEAARKLSPNNTAVLDLLANTYLSQKDSSAALDILSQALAYEPDNERLKLKKSSLLAGSGRHEEAAALMADLATRNPDDPRYKANLADIRMTNARALMQSEDYDPAKQQLEQVLALEPTNKDALNYMINLQSATGHLNRALLYANKALEAYPDDRDLLLKKSSVLYDMKDYAGSSVITQKLMDKYPYTVKYKNAFMTSQMAAGRAYQQRQRHDSALIAYNSVLALNPKDTLALLYCININNEQQDYDVALTYAGEALHYYPRHETFLLKRANTLENKKDYVAAALAMDSVVQLDPSTPNRDYLYMLESKTLKNQFALYYLNSSYDFSSNKYNIATVEYRRYFKRGSYAFRVNYAGRQTGNGIQGEAELYYTHRPSLYSYGLLAYSNYDVFPKVRAAYSIFKTFHNQIEVELGARYLNLDSSNSFTGVTSVARPFGDFWVNLRAYFISESSDFYTAFNLTTRYYMNNHQDFVTLIAGIGTSPDDRSRLIRFPELSGLLTHSVGTGYQKVIRYRTTVGLFGTWINQKITNTDYQNQYDIYLVFQRKF</sequence>
<feature type="repeat" description="TPR" evidence="3">
    <location>
        <begin position="173"/>
        <end position="206"/>
    </location>
</feature>
<dbReference type="RefSeq" id="WP_168869001.1">
    <property type="nucleotide sequence ID" value="NZ_JABAIA010000001.1"/>
</dbReference>
<dbReference type="PROSITE" id="PS50005">
    <property type="entry name" value="TPR"/>
    <property type="match status" value="6"/>
</dbReference>
<dbReference type="EMBL" id="JABAIA010000001">
    <property type="protein sequence ID" value="NLR62972.1"/>
    <property type="molecule type" value="Genomic_DNA"/>
</dbReference>
<comment type="caution">
    <text evidence="6">The sequence shown here is derived from an EMBL/GenBank/DDBJ whole genome shotgun (WGS) entry which is preliminary data.</text>
</comment>
<evidence type="ECO:0000256" key="2">
    <source>
        <dbReference type="ARBA" id="ARBA00022803"/>
    </source>
</evidence>